<dbReference type="RefSeq" id="WP_349141250.1">
    <property type="nucleotide sequence ID" value="NZ_JBBMFT010000013.1"/>
</dbReference>
<keyword evidence="2" id="KW-1185">Reference proteome</keyword>
<gene>
    <name evidence="1" type="ORF">WMO45_12820</name>
</gene>
<sequence length="80" mass="9130">MVIRFHTDISDGITSSFSPPAASELITDLTVGDSINQANWYVQNHLQPWSRIYSDLTGYLVMDEADWYPGLRGRHRLYGL</sequence>
<comment type="caution">
    <text evidence="1">The sequence shown here is derived from an EMBL/GenBank/DDBJ whole genome shotgun (WGS) entry which is preliminary data.</text>
</comment>
<name>A0ABV1EW00_9FIRM</name>
<reference evidence="1 2" key="1">
    <citation type="submission" date="2024-03" db="EMBL/GenBank/DDBJ databases">
        <title>Human intestinal bacterial collection.</title>
        <authorList>
            <person name="Pauvert C."/>
            <person name="Hitch T.C.A."/>
            <person name="Clavel T."/>
        </authorList>
    </citation>
    <scope>NUCLEOTIDE SEQUENCE [LARGE SCALE GENOMIC DNA]</scope>
    <source>
        <strain evidence="1 2">CLA-AP-H34</strain>
    </source>
</reference>
<organism evidence="1 2">
    <name type="scientific">Flavonifractor hominis</name>
    <dbReference type="NCBI Taxonomy" id="3133178"/>
    <lineage>
        <taxon>Bacteria</taxon>
        <taxon>Bacillati</taxon>
        <taxon>Bacillota</taxon>
        <taxon>Clostridia</taxon>
        <taxon>Eubacteriales</taxon>
        <taxon>Oscillospiraceae</taxon>
        <taxon>Flavonifractor</taxon>
    </lineage>
</organism>
<evidence type="ECO:0000313" key="1">
    <source>
        <dbReference type="EMBL" id="MEQ2457403.1"/>
    </source>
</evidence>
<evidence type="ECO:0000313" key="2">
    <source>
        <dbReference type="Proteomes" id="UP001440599"/>
    </source>
</evidence>
<proteinExistence type="predicted"/>
<dbReference type="Proteomes" id="UP001440599">
    <property type="component" value="Unassembled WGS sequence"/>
</dbReference>
<accession>A0ABV1EW00</accession>
<protein>
    <submittedName>
        <fullName evidence="1">Uncharacterized protein</fullName>
    </submittedName>
</protein>
<dbReference type="EMBL" id="JBBMFT010000013">
    <property type="protein sequence ID" value="MEQ2457403.1"/>
    <property type="molecule type" value="Genomic_DNA"/>
</dbReference>